<proteinExistence type="predicted"/>
<dbReference type="EMBL" id="ML977559">
    <property type="protein sequence ID" value="KAF2006587.1"/>
    <property type="molecule type" value="Genomic_DNA"/>
</dbReference>
<keyword evidence="2" id="KW-1185">Reference proteome</keyword>
<accession>A0A6A5WYA1</accession>
<protein>
    <submittedName>
        <fullName evidence="1">Uncharacterized protein</fullName>
    </submittedName>
</protein>
<reference evidence="1" key="1">
    <citation type="journal article" date="2020" name="Stud. Mycol.">
        <title>101 Dothideomycetes genomes: a test case for predicting lifestyles and emergence of pathogens.</title>
        <authorList>
            <person name="Haridas S."/>
            <person name="Albert R."/>
            <person name="Binder M."/>
            <person name="Bloem J."/>
            <person name="Labutti K."/>
            <person name="Salamov A."/>
            <person name="Andreopoulos B."/>
            <person name="Baker S."/>
            <person name="Barry K."/>
            <person name="Bills G."/>
            <person name="Bluhm B."/>
            <person name="Cannon C."/>
            <person name="Castanera R."/>
            <person name="Culley D."/>
            <person name="Daum C."/>
            <person name="Ezra D."/>
            <person name="Gonzalez J."/>
            <person name="Henrissat B."/>
            <person name="Kuo A."/>
            <person name="Liang C."/>
            <person name="Lipzen A."/>
            <person name="Lutzoni F."/>
            <person name="Magnuson J."/>
            <person name="Mondo S."/>
            <person name="Nolan M."/>
            <person name="Ohm R."/>
            <person name="Pangilinan J."/>
            <person name="Park H.-J."/>
            <person name="Ramirez L."/>
            <person name="Alfaro M."/>
            <person name="Sun H."/>
            <person name="Tritt A."/>
            <person name="Yoshinaga Y."/>
            <person name="Zwiers L.-H."/>
            <person name="Turgeon B."/>
            <person name="Goodwin S."/>
            <person name="Spatafora J."/>
            <person name="Crous P."/>
            <person name="Grigoriev I."/>
        </authorList>
    </citation>
    <scope>NUCLEOTIDE SEQUENCE</scope>
    <source>
        <strain evidence="1">CBS 123094</strain>
    </source>
</reference>
<dbReference type="AlphaFoldDB" id="A0A6A5WYA1"/>
<evidence type="ECO:0000313" key="1">
    <source>
        <dbReference type="EMBL" id="KAF2006587.1"/>
    </source>
</evidence>
<gene>
    <name evidence="1" type="ORF">P154DRAFT_600521</name>
</gene>
<organism evidence="1 2">
    <name type="scientific">Amniculicola lignicola CBS 123094</name>
    <dbReference type="NCBI Taxonomy" id="1392246"/>
    <lineage>
        <taxon>Eukaryota</taxon>
        <taxon>Fungi</taxon>
        <taxon>Dikarya</taxon>
        <taxon>Ascomycota</taxon>
        <taxon>Pezizomycotina</taxon>
        <taxon>Dothideomycetes</taxon>
        <taxon>Pleosporomycetidae</taxon>
        <taxon>Pleosporales</taxon>
        <taxon>Amniculicolaceae</taxon>
        <taxon>Amniculicola</taxon>
    </lineage>
</organism>
<sequence>MDTPTIPNLNTMPHEIVDMICDKLHEITEVPLWESILALRSTSQTLYVATDYQLAKMIGTREANSETSPFVFMISQPSLYLLLRLSAKPLLKKELKYIKIIHADRGLDYHPAVAGPSYCTNYRVKWASEDHLLQDYADMEHMEYERSAEAVYLLSEIFNNLKNTPSLKKIEVHDGFPAVLTALELTKFSERKVNLHISPKSLWRYHSDEYFSNLPSRLDCIRRVKIAHKYGDFHHRESVPTHPALNRLLDAVNMNDTLQIEGCQRFQIHTWKICDGCASLFYESFLFWPYRNLQTLELAYLHIDGIQLNTWLKNHSQTLTKFRADTVYLTRGSWKTIFKTLSRNHNIDHLSLAVLYQKQRDGWVKWVEMGPTSTQSRLVGKEKFEVCGTNVAPFLYDSIYFFGFLRPTEHWTRYLAVNLLEIPNISFRNPRDAHMVFGGAE</sequence>
<dbReference type="Proteomes" id="UP000799779">
    <property type="component" value="Unassembled WGS sequence"/>
</dbReference>
<evidence type="ECO:0000313" key="2">
    <source>
        <dbReference type="Proteomes" id="UP000799779"/>
    </source>
</evidence>
<name>A0A6A5WYA1_9PLEO</name>